<reference evidence="2" key="1">
    <citation type="journal article" date="2024" name="Proc. Natl. Acad. Sci. U.S.A.">
        <title>Extraordinary preservation of gene collinearity over three hundred million years revealed in homosporous lycophytes.</title>
        <authorList>
            <person name="Li C."/>
            <person name="Wickell D."/>
            <person name="Kuo L.Y."/>
            <person name="Chen X."/>
            <person name="Nie B."/>
            <person name="Liao X."/>
            <person name="Peng D."/>
            <person name="Ji J."/>
            <person name="Jenkins J."/>
            <person name="Williams M."/>
            <person name="Shu S."/>
            <person name="Plott C."/>
            <person name="Barry K."/>
            <person name="Rajasekar S."/>
            <person name="Grimwood J."/>
            <person name="Han X."/>
            <person name="Sun S."/>
            <person name="Hou Z."/>
            <person name="He W."/>
            <person name="Dai G."/>
            <person name="Sun C."/>
            <person name="Schmutz J."/>
            <person name="Leebens-Mack J.H."/>
            <person name="Li F.W."/>
            <person name="Wang L."/>
        </authorList>
    </citation>
    <scope>NUCLEOTIDE SEQUENCE [LARGE SCALE GENOMIC DNA]</scope>
    <source>
        <strain evidence="2">cv. PW_Plant_1</strain>
    </source>
</reference>
<evidence type="ECO:0000313" key="1">
    <source>
        <dbReference type="EMBL" id="KAJ7555181.1"/>
    </source>
</evidence>
<gene>
    <name evidence="1" type="ORF">O6H91_05G025300</name>
</gene>
<keyword evidence="2" id="KW-1185">Reference proteome</keyword>
<dbReference type="Proteomes" id="UP001162992">
    <property type="component" value="Chromosome 5"/>
</dbReference>
<name>A0ACC2DLN5_DIPCM</name>
<evidence type="ECO:0000313" key="2">
    <source>
        <dbReference type="Proteomes" id="UP001162992"/>
    </source>
</evidence>
<sequence>MAKILLDCYWWQEIVKGETSDNFQIVGGEEQLFKKISNKEILPRNEPLVERLPRNWQTQRLLPQKQAINNRLLKSIAFYMHFKIHLHTCNNFATIERQRERADLIYSDF</sequence>
<accession>A0ACC2DLN5</accession>
<proteinExistence type="predicted"/>
<comment type="caution">
    <text evidence="1">The sequence shown here is derived from an EMBL/GenBank/DDBJ whole genome shotgun (WGS) entry which is preliminary data.</text>
</comment>
<protein>
    <submittedName>
        <fullName evidence="1">Uncharacterized protein</fullName>
    </submittedName>
</protein>
<organism evidence="1 2">
    <name type="scientific">Diphasiastrum complanatum</name>
    <name type="common">Issler's clubmoss</name>
    <name type="synonym">Lycopodium complanatum</name>
    <dbReference type="NCBI Taxonomy" id="34168"/>
    <lineage>
        <taxon>Eukaryota</taxon>
        <taxon>Viridiplantae</taxon>
        <taxon>Streptophyta</taxon>
        <taxon>Embryophyta</taxon>
        <taxon>Tracheophyta</taxon>
        <taxon>Lycopodiopsida</taxon>
        <taxon>Lycopodiales</taxon>
        <taxon>Lycopodiaceae</taxon>
        <taxon>Lycopodioideae</taxon>
        <taxon>Diphasiastrum</taxon>
    </lineage>
</organism>
<dbReference type="EMBL" id="CM055096">
    <property type="protein sequence ID" value="KAJ7555181.1"/>
    <property type="molecule type" value="Genomic_DNA"/>
</dbReference>